<feature type="domain" description="EamA" evidence="7">
    <location>
        <begin position="153"/>
        <end position="286"/>
    </location>
</feature>
<accession>A0A4S4A525</accession>
<gene>
    <name evidence="8" type="ORF">E6C51_00385</name>
</gene>
<dbReference type="EMBL" id="SSOA01000001">
    <property type="protein sequence ID" value="THF53621.1"/>
    <property type="molecule type" value="Genomic_DNA"/>
</dbReference>
<dbReference type="Proteomes" id="UP000310754">
    <property type="component" value="Unassembled WGS sequence"/>
</dbReference>
<evidence type="ECO:0000256" key="5">
    <source>
        <dbReference type="ARBA" id="ARBA00023136"/>
    </source>
</evidence>
<proteinExistence type="predicted"/>
<feature type="transmembrane region" description="Helical" evidence="6">
    <location>
        <begin position="97"/>
        <end position="115"/>
    </location>
</feature>
<feature type="transmembrane region" description="Helical" evidence="6">
    <location>
        <begin position="67"/>
        <end position="85"/>
    </location>
</feature>
<dbReference type="InterPro" id="IPR000620">
    <property type="entry name" value="EamA_dom"/>
</dbReference>
<feature type="transmembrane region" description="Helical" evidence="6">
    <location>
        <begin position="153"/>
        <end position="171"/>
    </location>
</feature>
<feature type="transmembrane region" description="Helical" evidence="6">
    <location>
        <begin position="213"/>
        <end position="234"/>
    </location>
</feature>
<evidence type="ECO:0000256" key="1">
    <source>
        <dbReference type="ARBA" id="ARBA00004651"/>
    </source>
</evidence>
<dbReference type="InterPro" id="IPR037185">
    <property type="entry name" value="EmrE-like"/>
</dbReference>
<evidence type="ECO:0000313" key="8">
    <source>
        <dbReference type="EMBL" id="THF53621.1"/>
    </source>
</evidence>
<feature type="domain" description="EamA" evidence="7">
    <location>
        <begin position="5"/>
        <end position="137"/>
    </location>
</feature>
<dbReference type="InterPro" id="IPR050638">
    <property type="entry name" value="AA-Vitamin_Transporters"/>
</dbReference>
<dbReference type="PANTHER" id="PTHR32322:SF18">
    <property type="entry name" value="S-ADENOSYLMETHIONINE_S-ADENOSYLHOMOCYSTEINE TRANSPORTER"/>
    <property type="match status" value="1"/>
</dbReference>
<reference evidence="8 9" key="1">
    <citation type="submission" date="2019-04" db="EMBL/GenBank/DDBJ databases">
        <title>Rhizobium terrae sp. nov., isolated from a paddy soil.</title>
        <authorList>
            <person name="Lin S.-Y."/>
            <person name="Hameed A."/>
            <person name="Huang H.-I."/>
            <person name="Young C.-C."/>
        </authorList>
    </citation>
    <scope>NUCLEOTIDE SEQUENCE [LARGE SCALE GENOMIC DNA]</scope>
    <source>
        <strain evidence="8 9">CC-HIH110</strain>
    </source>
</reference>
<dbReference type="AlphaFoldDB" id="A0A4S4A525"/>
<feature type="transmembrane region" description="Helical" evidence="6">
    <location>
        <begin position="272"/>
        <end position="290"/>
    </location>
</feature>
<organism evidence="8 9">
    <name type="scientific">Allorhizobium terrae</name>
    <dbReference type="NCBI Taxonomy" id="1848972"/>
    <lineage>
        <taxon>Bacteria</taxon>
        <taxon>Pseudomonadati</taxon>
        <taxon>Pseudomonadota</taxon>
        <taxon>Alphaproteobacteria</taxon>
        <taxon>Hyphomicrobiales</taxon>
        <taxon>Rhizobiaceae</taxon>
        <taxon>Rhizobium/Agrobacterium group</taxon>
        <taxon>Allorhizobium</taxon>
    </lineage>
</organism>
<comment type="caution">
    <text evidence="8">The sequence shown here is derived from an EMBL/GenBank/DDBJ whole genome shotgun (WGS) entry which is preliminary data.</text>
</comment>
<comment type="subcellular location">
    <subcellularLocation>
        <location evidence="1">Cell membrane</location>
        <topology evidence="1">Multi-pass membrane protein</topology>
    </subcellularLocation>
</comment>
<keyword evidence="3 6" id="KW-0812">Transmembrane</keyword>
<keyword evidence="5 6" id="KW-0472">Membrane</keyword>
<evidence type="ECO:0000256" key="2">
    <source>
        <dbReference type="ARBA" id="ARBA00022475"/>
    </source>
</evidence>
<sequence length="298" mass="31961">MQIRAYAYLMLTTLLWGGNAVAGKLAVGHISPMVLNAGRWTLAFCLLLSISIDQIKSDWPVIRRNIPLLLAFGAVGYTGFNGFLYSALKYTSAVNGAIEQGAIPVLIFVLNFLLFRIAASKVQILGFIISFIGVALTAGHGDLTALLSLRLNFGDGLMMLAVLCYSLFTIALRWKPELHWKSLMASLSFGAMLATIPLVMWEEANGSLILPDTTGVLLILFCGLLPSLVSQTLYIKGVSIIGANRAGLFINLVPIFGTVLSVIVVGEHLEGFHMMALALVLGGIALAEWGKPKTAIAP</sequence>
<dbReference type="GO" id="GO:0005886">
    <property type="term" value="C:plasma membrane"/>
    <property type="evidence" value="ECO:0007669"/>
    <property type="project" value="UniProtKB-SubCell"/>
</dbReference>
<keyword evidence="2" id="KW-1003">Cell membrane</keyword>
<evidence type="ECO:0000259" key="7">
    <source>
        <dbReference type="Pfam" id="PF00892"/>
    </source>
</evidence>
<protein>
    <submittedName>
        <fullName evidence="8">DMT family transporter</fullName>
    </submittedName>
</protein>
<feature type="transmembrane region" description="Helical" evidence="6">
    <location>
        <begin position="246"/>
        <end position="266"/>
    </location>
</feature>
<evidence type="ECO:0000256" key="3">
    <source>
        <dbReference type="ARBA" id="ARBA00022692"/>
    </source>
</evidence>
<dbReference type="Pfam" id="PF00892">
    <property type="entry name" value="EamA"/>
    <property type="match status" value="2"/>
</dbReference>
<evidence type="ECO:0000256" key="4">
    <source>
        <dbReference type="ARBA" id="ARBA00022989"/>
    </source>
</evidence>
<evidence type="ECO:0000256" key="6">
    <source>
        <dbReference type="SAM" id="Phobius"/>
    </source>
</evidence>
<name>A0A4S4A525_9HYPH</name>
<keyword evidence="4 6" id="KW-1133">Transmembrane helix</keyword>
<dbReference type="SUPFAM" id="SSF103481">
    <property type="entry name" value="Multidrug resistance efflux transporter EmrE"/>
    <property type="match status" value="2"/>
</dbReference>
<feature type="transmembrane region" description="Helical" evidence="6">
    <location>
        <begin position="122"/>
        <end position="141"/>
    </location>
</feature>
<keyword evidence="9" id="KW-1185">Reference proteome</keyword>
<dbReference type="PANTHER" id="PTHR32322">
    <property type="entry name" value="INNER MEMBRANE TRANSPORTER"/>
    <property type="match status" value="1"/>
</dbReference>
<evidence type="ECO:0000313" key="9">
    <source>
        <dbReference type="Proteomes" id="UP000310754"/>
    </source>
</evidence>
<feature type="transmembrane region" description="Helical" evidence="6">
    <location>
        <begin position="183"/>
        <end position="201"/>
    </location>
</feature>
<dbReference type="RefSeq" id="WP_190234658.1">
    <property type="nucleotide sequence ID" value="NZ_SSOA01000001.1"/>
</dbReference>